<dbReference type="PANTHER" id="PTHR44147">
    <property type="entry name" value="DEHYDROGENASE/REDUCTASE SDR FAMILY MEMBER 1"/>
    <property type="match status" value="1"/>
</dbReference>
<gene>
    <name evidence="1" type="ORF">FBUS_05377</name>
</gene>
<dbReference type="PANTHER" id="PTHR44147:SF2">
    <property type="entry name" value="DEHYDROGENASE_REDUCTASE SDR FAMILY MEMBER 1"/>
    <property type="match status" value="1"/>
</dbReference>
<dbReference type="OrthoDB" id="1933717at2759"/>
<dbReference type="Proteomes" id="UP000728185">
    <property type="component" value="Unassembled WGS sequence"/>
</dbReference>
<proteinExistence type="predicted"/>
<reference evidence="1" key="1">
    <citation type="submission" date="2019-05" db="EMBL/GenBank/DDBJ databases">
        <title>Annotation for the trematode Fasciolopsis buski.</title>
        <authorList>
            <person name="Choi Y.-J."/>
        </authorList>
    </citation>
    <scope>NUCLEOTIDE SEQUENCE</scope>
    <source>
        <strain evidence="1">HT</strain>
        <tissue evidence="1">Whole worm</tissue>
    </source>
</reference>
<accession>A0A8E0VRH5</accession>
<dbReference type="AlphaFoldDB" id="A0A8E0VRH5"/>
<comment type="caution">
    <text evidence="1">The sequence shown here is derived from an EMBL/GenBank/DDBJ whole genome shotgun (WGS) entry which is preliminary data.</text>
</comment>
<protein>
    <submittedName>
        <fullName evidence="1">Uncharacterized protein</fullName>
    </submittedName>
</protein>
<name>A0A8E0VRH5_9TREM</name>
<organism evidence="1 2">
    <name type="scientific">Fasciolopsis buskii</name>
    <dbReference type="NCBI Taxonomy" id="27845"/>
    <lineage>
        <taxon>Eukaryota</taxon>
        <taxon>Metazoa</taxon>
        <taxon>Spiralia</taxon>
        <taxon>Lophotrochozoa</taxon>
        <taxon>Platyhelminthes</taxon>
        <taxon>Trematoda</taxon>
        <taxon>Digenea</taxon>
        <taxon>Plagiorchiida</taxon>
        <taxon>Echinostomata</taxon>
        <taxon>Echinostomatoidea</taxon>
        <taxon>Fasciolidae</taxon>
        <taxon>Fasciolopsis</taxon>
    </lineage>
</organism>
<evidence type="ECO:0000313" key="1">
    <source>
        <dbReference type="EMBL" id="KAA0200067.1"/>
    </source>
</evidence>
<sequence>MDFILAPSSYFIAIAESPDLSGRVVAALAAESDNEKLARSGDVVLVSDVASQYGIREVDGSAPAHIRSLQALLSLGGYRMASYVPSFIRIPKSWLMYALSWSSK</sequence>
<dbReference type="EMBL" id="LUCM01000765">
    <property type="protein sequence ID" value="KAA0200067.1"/>
    <property type="molecule type" value="Genomic_DNA"/>
</dbReference>
<evidence type="ECO:0000313" key="2">
    <source>
        <dbReference type="Proteomes" id="UP000728185"/>
    </source>
</evidence>
<keyword evidence="2" id="KW-1185">Reference proteome</keyword>